<evidence type="ECO:0000259" key="4">
    <source>
        <dbReference type="Pfam" id="PF24981"/>
    </source>
</evidence>
<dbReference type="SUPFAM" id="SSF117281">
    <property type="entry name" value="Kelch motif"/>
    <property type="match status" value="1"/>
</dbReference>
<dbReference type="PANTHER" id="PTHR46093">
    <property type="entry name" value="ACYL-COA-BINDING DOMAIN-CONTAINING PROTEIN 5"/>
    <property type="match status" value="1"/>
</dbReference>
<feature type="domain" description="Attractin/MKLN-like beta-propeller" evidence="4">
    <location>
        <begin position="68"/>
        <end position="329"/>
    </location>
</feature>
<name>A0A397GR43_9GLOM</name>
<evidence type="ECO:0000256" key="3">
    <source>
        <dbReference type="SAM" id="Phobius"/>
    </source>
</evidence>
<dbReference type="EMBL" id="PQFF01000388">
    <property type="protein sequence ID" value="RHZ53482.1"/>
    <property type="molecule type" value="Genomic_DNA"/>
</dbReference>
<organism evidence="5 6">
    <name type="scientific">Diversispora epigaea</name>
    <dbReference type="NCBI Taxonomy" id="1348612"/>
    <lineage>
        <taxon>Eukaryota</taxon>
        <taxon>Fungi</taxon>
        <taxon>Fungi incertae sedis</taxon>
        <taxon>Mucoromycota</taxon>
        <taxon>Glomeromycotina</taxon>
        <taxon>Glomeromycetes</taxon>
        <taxon>Diversisporales</taxon>
        <taxon>Diversisporaceae</taxon>
        <taxon>Diversispora</taxon>
    </lineage>
</organism>
<dbReference type="Gene3D" id="2.120.10.80">
    <property type="entry name" value="Kelch-type beta propeller"/>
    <property type="match status" value="1"/>
</dbReference>
<proteinExistence type="predicted"/>
<keyword evidence="3" id="KW-0812">Transmembrane</keyword>
<accession>A0A397GR43</accession>
<dbReference type="OrthoDB" id="432528at2759"/>
<keyword evidence="3" id="KW-1133">Transmembrane helix</keyword>
<keyword evidence="1" id="KW-0880">Kelch repeat</keyword>
<dbReference type="PANTHER" id="PTHR46093:SF18">
    <property type="entry name" value="FIBRONECTIN TYPE-III DOMAIN-CONTAINING PROTEIN"/>
    <property type="match status" value="1"/>
</dbReference>
<comment type="caution">
    <text evidence="5">The sequence shown here is derived from an EMBL/GenBank/DDBJ whole genome shotgun (WGS) entry which is preliminary data.</text>
</comment>
<dbReference type="InterPro" id="IPR015915">
    <property type="entry name" value="Kelch-typ_b-propeller"/>
</dbReference>
<evidence type="ECO:0000313" key="5">
    <source>
        <dbReference type="EMBL" id="RHZ53482.1"/>
    </source>
</evidence>
<evidence type="ECO:0000256" key="2">
    <source>
        <dbReference type="ARBA" id="ARBA00022737"/>
    </source>
</evidence>
<gene>
    <name evidence="5" type="ORF">Glove_441g92</name>
</gene>
<dbReference type="Pfam" id="PF24981">
    <property type="entry name" value="Beta-prop_ATRN-LZTR1"/>
    <property type="match status" value="1"/>
</dbReference>
<evidence type="ECO:0000256" key="1">
    <source>
        <dbReference type="ARBA" id="ARBA00022441"/>
    </source>
</evidence>
<evidence type="ECO:0000313" key="6">
    <source>
        <dbReference type="Proteomes" id="UP000266861"/>
    </source>
</evidence>
<reference evidence="5 6" key="1">
    <citation type="submission" date="2018-08" db="EMBL/GenBank/DDBJ databases">
        <title>Genome and evolution of the arbuscular mycorrhizal fungus Diversispora epigaea (formerly Glomus versiforme) and its bacterial endosymbionts.</title>
        <authorList>
            <person name="Sun X."/>
            <person name="Fei Z."/>
            <person name="Harrison M."/>
        </authorList>
    </citation>
    <scope>NUCLEOTIDE SEQUENCE [LARGE SCALE GENOMIC DNA]</scope>
    <source>
        <strain evidence="5 6">IT104</strain>
    </source>
</reference>
<sequence length="392" mass="44323">MTWTTIPTYKNLPLPCIEWSANILPNDNFYLDLLEPFDNSNLTWKPKVKLPINTWASTAVASLDNSTIFLIGGYMRNKTLDYDFSNQVYTYNDSTSKWTMPSITGDVIPSRQQIRGVINNSGNIYIFGGVEVDATYLTYLTDKKYKYNGNFSNDMNILNTSSMTWMNLRIYKNLPSSCSDYSANILPDGIIVYIGGQEIGGPLVKMKNIKLFDTNKSEWSQMNAIGGDDIDSRWLFTSVLTSNGFIIIFGGCSYYLTSVSPKLAILNTNKSPYEWTIPDSSKAPSIYGHSANLYCNYMIITFGFDIDNKTYNSHQVYLYDITNNTWVTRFNPPTTCNSTFPSPACGLTCKLLIGFGTGISVVLICVGIFIVHKKRKRNDRYSRTKNSHIYKL</sequence>
<keyword evidence="2" id="KW-0677">Repeat</keyword>
<dbReference type="InterPro" id="IPR056737">
    <property type="entry name" value="Beta-prop_ATRN-MKLN-like"/>
</dbReference>
<feature type="transmembrane region" description="Helical" evidence="3">
    <location>
        <begin position="351"/>
        <end position="371"/>
    </location>
</feature>
<keyword evidence="3" id="KW-0472">Membrane</keyword>
<keyword evidence="6" id="KW-1185">Reference proteome</keyword>
<dbReference type="Proteomes" id="UP000266861">
    <property type="component" value="Unassembled WGS sequence"/>
</dbReference>
<protein>
    <recommendedName>
        <fullName evidence="4">Attractin/MKLN-like beta-propeller domain-containing protein</fullName>
    </recommendedName>
</protein>
<dbReference type="AlphaFoldDB" id="A0A397GR43"/>